<proteinExistence type="predicted"/>
<name>A0AA37RWD3_9GAMM</name>
<keyword evidence="1" id="KW-1133">Transmembrane helix</keyword>
<feature type="transmembrane region" description="Helical" evidence="1">
    <location>
        <begin position="107"/>
        <end position="129"/>
    </location>
</feature>
<keyword evidence="1" id="KW-0812">Transmembrane</keyword>
<protein>
    <submittedName>
        <fullName evidence="2">Uncharacterized protein</fullName>
    </submittedName>
</protein>
<keyword evidence="1" id="KW-0472">Membrane</keyword>
<evidence type="ECO:0000313" key="3">
    <source>
        <dbReference type="Proteomes" id="UP001161422"/>
    </source>
</evidence>
<evidence type="ECO:0000256" key="1">
    <source>
        <dbReference type="SAM" id="Phobius"/>
    </source>
</evidence>
<dbReference type="RefSeq" id="WP_095505041.1">
    <property type="nucleotide sequence ID" value="NZ_BSNC01000004.1"/>
</dbReference>
<dbReference type="AlphaFoldDB" id="A0AA37RWD3"/>
<dbReference type="EMBL" id="BSNC01000004">
    <property type="protein sequence ID" value="GLP96531.1"/>
    <property type="molecule type" value="Genomic_DNA"/>
</dbReference>
<organism evidence="2 3">
    <name type="scientific">Paraferrimonas sedimenticola</name>
    <dbReference type="NCBI Taxonomy" id="375674"/>
    <lineage>
        <taxon>Bacteria</taxon>
        <taxon>Pseudomonadati</taxon>
        <taxon>Pseudomonadota</taxon>
        <taxon>Gammaproteobacteria</taxon>
        <taxon>Alteromonadales</taxon>
        <taxon>Ferrimonadaceae</taxon>
        <taxon>Paraferrimonas</taxon>
    </lineage>
</organism>
<reference evidence="2" key="2">
    <citation type="submission" date="2023-01" db="EMBL/GenBank/DDBJ databases">
        <title>Draft genome sequence of Paraferrimonas sedimenticola strain NBRC 101628.</title>
        <authorList>
            <person name="Sun Q."/>
            <person name="Mori K."/>
        </authorList>
    </citation>
    <scope>NUCLEOTIDE SEQUENCE</scope>
    <source>
        <strain evidence="2">NBRC 101628</strain>
    </source>
</reference>
<evidence type="ECO:0000313" key="2">
    <source>
        <dbReference type="EMBL" id="GLP96531.1"/>
    </source>
</evidence>
<dbReference type="Proteomes" id="UP001161422">
    <property type="component" value="Unassembled WGS sequence"/>
</dbReference>
<feature type="transmembrane region" description="Helical" evidence="1">
    <location>
        <begin position="42"/>
        <end position="61"/>
    </location>
</feature>
<sequence length="130" mass="14675">MIWKLFFVVYTLFYLLAIPWKIKTYESGKVHATGRIKLEEAASISFHVFGCLALFSLAFEVTVFEPLVWTVWLSIGIVWTCSPLVLKSPKLEVLEGKIPNKGHLFGVYLIGCLIVLPLYWAAYACSSLVT</sequence>
<gene>
    <name evidence="2" type="ORF">GCM10007895_18370</name>
</gene>
<reference evidence="2" key="1">
    <citation type="journal article" date="2014" name="Int. J. Syst. Evol. Microbiol.">
        <title>Complete genome sequence of Corynebacterium casei LMG S-19264T (=DSM 44701T), isolated from a smear-ripened cheese.</title>
        <authorList>
            <consortium name="US DOE Joint Genome Institute (JGI-PGF)"/>
            <person name="Walter F."/>
            <person name="Albersmeier A."/>
            <person name="Kalinowski J."/>
            <person name="Ruckert C."/>
        </authorList>
    </citation>
    <scope>NUCLEOTIDE SEQUENCE</scope>
    <source>
        <strain evidence="2">NBRC 101628</strain>
    </source>
</reference>
<comment type="caution">
    <text evidence="2">The sequence shown here is derived from an EMBL/GenBank/DDBJ whole genome shotgun (WGS) entry which is preliminary data.</text>
</comment>
<feature type="transmembrane region" description="Helical" evidence="1">
    <location>
        <begin position="6"/>
        <end position="22"/>
    </location>
</feature>
<keyword evidence="3" id="KW-1185">Reference proteome</keyword>
<accession>A0AA37RWD3</accession>
<feature type="transmembrane region" description="Helical" evidence="1">
    <location>
        <begin position="67"/>
        <end position="86"/>
    </location>
</feature>